<proteinExistence type="inferred from homology"/>
<dbReference type="Gene3D" id="3.40.190.290">
    <property type="match status" value="1"/>
</dbReference>
<dbReference type="Pfam" id="PF00126">
    <property type="entry name" value="HTH_1"/>
    <property type="match status" value="1"/>
</dbReference>
<protein>
    <submittedName>
        <fullName evidence="6">LysR family transcriptional regulator</fullName>
    </submittedName>
</protein>
<dbReference type="RefSeq" id="WP_102772203.1">
    <property type="nucleotide sequence ID" value="NZ_POQS01000002.1"/>
</dbReference>
<dbReference type="InterPro" id="IPR036390">
    <property type="entry name" value="WH_DNA-bd_sf"/>
</dbReference>
<evidence type="ECO:0000256" key="4">
    <source>
        <dbReference type="ARBA" id="ARBA00023163"/>
    </source>
</evidence>
<dbReference type="PROSITE" id="PS50931">
    <property type="entry name" value="HTH_LYSR"/>
    <property type="match status" value="1"/>
</dbReference>
<keyword evidence="7" id="KW-1185">Reference proteome</keyword>
<dbReference type="SUPFAM" id="SSF53850">
    <property type="entry name" value="Periplasmic binding protein-like II"/>
    <property type="match status" value="1"/>
</dbReference>
<gene>
    <name evidence="6" type="ORF">C1I89_07755</name>
</gene>
<accession>A0A2N8KKZ6</accession>
<evidence type="ECO:0000256" key="1">
    <source>
        <dbReference type="ARBA" id="ARBA00009437"/>
    </source>
</evidence>
<dbReference type="GO" id="GO:0003677">
    <property type="term" value="F:DNA binding"/>
    <property type="evidence" value="ECO:0007669"/>
    <property type="project" value="UniProtKB-KW"/>
</dbReference>
<dbReference type="PANTHER" id="PTHR30419:SF8">
    <property type="entry name" value="NITROGEN ASSIMILATION TRANSCRIPTIONAL ACTIVATOR-RELATED"/>
    <property type="match status" value="1"/>
</dbReference>
<dbReference type="SUPFAM" id="SSF46785">
    <property type="entry name" value="Winged helix' DNA-binding domain"/>
    <property type="match status" value="1"/>
</dbReference>
<dbReference type="InterPro" id="IPR005119">
    <property type="entry name" value="LysR_subst-bd"/>
</dbReference>
<dbReference type="InterPro" id="IPR050950">
    <property type="entry name" value="HTH-type_LysR_regulators"/>
</dbReference>
<evidence type="ECO:0000313" key="6">
    <source>
        <dbReference type="EMBL" id="PND34129.1"/>
    </source>
</evidence>
<dbReference type="InterPro" id="IPR000847">
    <property type="entry name" value="LysR_HTH_N"/>
</dbReference>
<dbReference type="GO" id="GO:0003700">
    <property type="term" value="F:DNA-binding transcription factor activity"/>
    <property type="evidence" value="ECO:0007669"/>
    <property type="project" value="InterPro"/>
</dbReference>
<dbReference type="PANTHER" id="PTHR30419">
    <property type="entry name" value="HTH-TYPE TRANSCRIPTIONAL REGULATOR YBHD"/>
    <property type="match status" value="1"/>
</dbReference>
<evidence type="ECO:0000256" key="2">
    <source>
        <dbReference type="ARBA" id="ARBA00023015"/>
    </source>
</evidence>
<reference evidence="6 7" key="1">
    <citation type="submission" date="2018-01" db="EMBL/GenBank/DDBJ databases">
        <title>The draft genome of an aniline degradation strain ANB-1.</title>
        <authorList>
            <person name="Zhang L."/>
            <person name="Jiang J."/>
        </authorList>
    </citation>
    <scope>NUCLEOTIDE SEQUENCE [LARGE SCALE GENOMIC DNA]</scope>
    <source>
        <strain evidence="6 7">ANB-1</strain>
    </source>
</reference>
<evidence type="ECO:0000259" key="5">
    <source>
        <dbReference type="PROSITE" id="PS50931"/>
    </source>
</evidence>
<dbReference type="Gene3D" id="1.10.10.10">
    <property type="entry name" value="Winged helix-like DNA-binding domain superfamily/Winged helix DNA-binding domain"/>
    <property type="match status" value="1"/>
</dbReference>
<sequence length="317" mass="34503">MPSPPRIPELRHIGGRLRMRHLELLRALYALRSVHKAAAELGMTQPAASKQLLELEDMFGVPLFQRTRRGIVPTGFGHALARKADVLWSDLSGARNEMAALAVGASGRIRVGVQQVALPVLVPRAVQRLHAEHAGVTVMLQEEAHDTLLAGLARGEFDCVLGRLMLDATQPIFRTEVLYEEPICVVARVGHPLAKSSRITAAALARQDWLLPPPQAPLRQRIDAYFAQHGLTLRAPMAESVSLLANEVLLRTSDVLSAMPRAVAQHYAALGVLAILKFRPDWTLPPVGVVQRAEVEAAPALQRFLEALRIEAGALGA</sequence>
<feature type="domain" description="HTH lysR-type" evidence="5">
    <location>
        <begin position="17"/>
        <end position="74"/>
    </location>
</feature>
<name>A0A2N8KKZ6_9BURK</name>
<organism evidence="6 7">
    <name type="scientific">Achromobacter pulmonis</name>
    <dbReference type="NCBI Taxonomy" id="1389932"/>
    <lineage>
        <taxon>Bacteria</taxon>
        <taxon>Pseudomonadati</taxon>
        <taxon>Pseudomonadota</taxon>
        <taxon>Betaproteobacteria</taxon>
        <taxon>Burkholderiales</taxon>
        <taxon>Alcaligenaceae</taxon>
        <taxon>Achromobacter</taxon>
    </lineage>
</organism>
<dbReference type="EMBL" id="POQS01000002">
    <property type="protein sequence ID" value="PND34129.1"/>
    <property type="molecule type" value="Genomic_DNA"/>
</dbReference>
<dbReference type="GO" id="GO:0005829">
    <property type="term" value="C:cytosol"/>
    <property type="evidence" value="ECO:0007669"/>
    <property type="project" value="TreeGrafter"/>
</dbReference>
<dbReference type="Proteomes" id="UP000235994">
    <property type="component" value="Unassembled WGS sequence"/>
</dbReference>
<dbReference type="PRINTS" id="PR00039">
    <property type="entry name" value="HTHLYSR"/>
</dbReference>
<evidence type="ECO:0000313" key="7">
    <source>
        <dbReference type="Proteomes" id="UP000235994"/>
    </source>
</evidence>
<dbReference type="InterPro" id="IPR036388">
    <property type="entry name" value="WH-like_DNA-bd_sf"/>
</dbReference>
<keyword evidence="4" id="KW-0804">Transcription</keyword>
<evidence type="ECO:0000256" key="3">
    <source>
        <dbReference type="ARBA" id="ARBA00023125"/>
    </source>
</evidence>
<keyword evidence="2" id="KW-0805">Transcription regulation</keyword>
<comment type="caution">
    <text evidence="6">The sequence shown here is derived from an EMBL/GenBank/DDBJ whole genome shotgun (WGS) entry which is preliminary data.</text>
</comment>
<keyword evidence="3" id="KW-0238">DNA-binding</keyword>
<dbReference type="AlphaFoldDB" id="A0A2N8KKZ6"/>
<dbReference type="Pfam" id="PF03466">
    <property type="entry name" value="LysR_substrate"/>
    <property type="match status" value="1"/>
</dbReference>
<comment type="similarity">
    <text evidence="1">Belongs to the LysR transcriptional regulatory family.</text>
</comment>